<dbReference type="InterPro" id="IPR024046">
    <property type="entry name" value="Flagellar_assmbl_FliW_dom_sf"/>
</dbReference>
<keyword evidence="5" id="KW-0966">Cell projection</keyword>
<reference evidence="6" key="1">
    <citation type="journal article" date="2019" name="Int. J. Syst. Evol. Microbiol.">
        <title>The Global Catalogue of Microorganisms (GCM) 10K type strain sequencing project: providing services to taxonomists for standard genome sequencing and annotation.</title>
        <authorList>
            <consortium name="The Broad Institute Genomics Platform"/>
            <consortium name="The Broad Institute Genome Sequencing Center for Infectious Disease"/>
            <person name="Wu L."/>
            <person name="Ma J."/>
        </authorList>
    </citation>
    <scope>NUCLEOTIDE SEQUENCE [LARGE SCALE GENOMIC DNA]</scope>
    <source>
        <strain evidence="6">JCM 16703</strain>
    </source>
</reference>
<dbReference type="SUPFAM" id="SSF141457">
    <property type="entry name" value="BH3618-like"/>
    <property type="match status" value="1"/>
</dbReference>
<keyword evidence="1 4" id="KW-0963">Cytoplasm</keyword>
<keyword evidence="5" id="KW-0282">Flagellum</keyword>
<dbReference type="Gene3D" id="2.30.290.10">
    <property type="entry name" value="BH3618-like"/>
    <property type="match status" value="1"/>
</dbReference>
<keyword evidence="5" id="KW-0969">Cilium</keyword>
<evidence type="ECO:0000256" key="4">
    <source>
        <dbReference type="HAMAP-Rule" id="MF_01185"/>
    </source>
</evidence>
<evidence type="ECO:0000313" key="5">
    <source>
        <dbReference type="EMBL" id="GAA4115989.1"/>
    </source>
</evidence>
<evidence type="ECO:0000256" key="1">
    <source>
        <dbReference type="ARBA" id="ARBA00022490"/>
    </source>
</evidence>
<sequence length="129" mass="13926">MPDDVPVIEFVHPMPGFDELVRFALVQLDDDGVLCALRSVEDPDVRFLVVPPHLFFPDYAPVLDDETVAELGIESADDVVLLVVLNATESLADTTANLLAPIVVNTAGRRAAQVILADTELPIRAPLIA</sequence>
<proteinExistence type="inferred from homology"/>
<evidence type="ECO:0000313" key="6">
    <source>
        <dbReference type="Proteomes" id="UP001501495"/>
    </source>
</evidence>
<name>A0ABP7XGS9_9ACTN</name>
<keyword evidence="4" id="KW-0143">Chaperone</keyword>
<comment type="subunit">
    <text evidence="4">Interacts with translational regulator CsrA and flagellin(s).</text>
</comment>
<comment type="subcellular location">
    <subcellularLocation>
        <location evidence="4">Cytoplasm</location>
    </subcellularLocation>
</comment>
<dbReference type="Pfam" id="PF02623">
    <property type="entry name" value="FliW"/>
    <property type="match status" value="1"/>
</dbReference>
<keyword evidence="6" id="KW-1185">Reference proteome</keyword>
<dbReference type="EMBL" id="BAAAZH010000012">
    <property type="protein sequence ID" value="GAA4115989.1"/>
    <property type="molecule type" value="Genomic_DNA"/>
</dbReference>
<dbReference type="HAMAP" id="MF_01185">
    <property type="entry name" value="FliW"/>
    <property type="match status" value="1"/>
</dbReference>
<evidence type="ECO:0000256" key="3">
    <source>
        <dbReference type="ARBA" id="ARBA00022845"/>
    </source>
</evidence>
<keyword evidence="2 4" id="KW-1005">Bacterial flagellum biogenesis</keyword>
<protein>
    <recommendedName>
        <fullName evidence="4">Flagellar assembly factor FliW</fullName>
    </recommendedName>
</protein>
<comment type="caution">
    <text evidence="5">The sequence shown here is derived from an EMBL/GenBank/DDBJ whole genome shotgun (WGS) entry which is preliminary data.</text>
</comment>
<dbReference type="Proteomes" id="UP001501495">
    <property type="component" value="Unassembled WGS sequence"/>
</dbReference>
<dbReference type="InterPro" id="IPR003775">
    <property type="entry name" value="Flagellar_assembly_factor_FliW"/>
</dbReference>
<keyword evidence="3 4" id="KW-0810">Translation regulation</keyword>
<comment type="similarity">
    <text evidence="4">Belongs to the FliW family.</text>
</comment>
<gene>
    <name evidence="4 5" type="primary">fliW</name>
    <name evidence="5" type="ORF">GCM10022215_15380</name>
</gene>
<dbReference type="PANTHER" id="PTHR39190">
    <property type="entry name" value="FLAGELLAR ASSEMBLY FACTOR FLIW"/>
    <property type="match status" value="1"/>
</dbReference>
<accession>A0ABP7XGS9</accession>
<organism evidence="5 6">
    <name type="scientific">Nocardioides fonticola</name>
    <dbReference type="NCBI Taxonomy" id="450363"/>
    <lineage>
        <taxon>Bacteria</taxon>
        <taxon>Bacillati</taxon>
        <taxon>Actinomycetota</taxon>
        <taxon>Actinomycetes</taxon>
        <taxon>Propionibacteriales</taxon>
        <taxon>Nocardioidaceae</taxon>
        <taxon>Nocardioides</taxon>
    </lineage>
</organism>
<dbReference type="PANTHER" id="PTHR39190:SF1">
    <property type="entry name" value="FLAGELLAR ASSEMBLY FACTOR FLIW"/>
    <property type="match status" value="1"/>
</dbReference>
<evidence type="ECO:0000256" key="2">
    <source>
        <dbReference type="ARBA" id="ARBA00022795"/>
    </source>
</evidence>
<dbReference type="RefSeq" id="WP_344732724.1">
    <property type="nucleotide sequence ID" value="NZ_BAAAZH010000012.1"/>
</dbReference>
<comment type="function">
    <text evidence="4">Acts as an anti-CsrA protein, binds CsrA and prevents it from repressing translation of its target genes, one of which is flagellin. Binds to flagellin and participates in the assembly of the flagellum.</text>
</comment>